<dbReference type="AlphaFoldDB" id="A0AAV2CJE7"/>
<proteinExistence type="predicted"/>
<accession>A0AAV2CJE7</accession>
<dbReference type="EMBL" id="OZ034813">
    <property type="protein sequence ID" value="CAL1356027.1"/>
    <property type="molecule type" value="Genomic_DNA"/>
</dbReference>
<evidence type="ECO:0000313" key="2">
    <source>
        <dbReference type="EMBL" id="CAL1356027.1"/>
    </source>
</evidence>
<gene>
    <name evidence="2" type="ORF">LTRI10_LOCUS3750</name>
</gene>
<feature type="compositionally biased region" description="Low complexity" evidence="1">
    <location>
        <begin position="25"/>
        <end position="34"/>
    </location>
</feature>
<name>A0AAV2CJE7_9ROSI</name>
<protein>
    <recommendedName>
        <fullName evidence="4">AT-hook motif nuclear-localized protein</fullName>
    </recommendedName>
</protein>
<evidence type="ECO:0000256" key="1">
    <source>
        <dbReference type="SAM" id="MobiDB-lite"/>
    </source>
</evidence>
<dbReference type="Proteomes" id="UP001497516">
    <property type="component" value="Chromosome 1"/>
</dbReference>
<evidence type="ECO:0000313" key="3">
    <source>
        <dbReference type="Proteomes" id="UP001497516"/>
    </source>
</evidence>
<feature type="region of interest" description="Disordered" evidence="1">
    <location>
        <begin position="1"/>
        <end position="71"/>
    </location>
</feature>
<sequence>MNAPASGGQPPGAGQGDPLNGGRRSPPSSSSPNAKGEKEEQQAKKRPKAMNLNPLFDTNMTAERPTQPMGDVEFRMLSTTKKRLGVQIKVARSPKFCYKRTGT</sequence>
<reference evidence="2 3" key="1">
    <citation type="submission" date="2024-04" db="EMBL/GenBank/DDBJ databases">
        <authorList>
            <person name="Fracassetti M."/>
        </authorList>
    </citation>
    <scope>NUCLEOTIDE SEQUENCE [LARGE SCALE GENOMIC DNA]</scope>
</reference>
<keyword evidence="3" id="KW-1185">Reference proteome</keyword>
<evidence type="ECO:0008006" key="4">
    <source>
        <dbReference type="Google" id="ProtNLM"/>
    </source>
</evidence>
<organism evidence="2 3">
    <name type="scientific">Linum trigynum</name>
    <dbReference type="NCBI Taxonomy" id="586398"/>
    <lineage>
        <taxon>Eukaryota</taxon>
        <taxon>Viridiplantae</taxon>
        <taxon>Streptophyta</taxon>
        <taxon>Embryophyta</taxon>
        <taxon>Tracheophyta</taxon>
        <taxon>Spermatophyta</taxon>
        <taxon>Magnoliopsida</taxon>
        <taxon>eudicotyledons</taxon>
        <taxon>Gunneridae</taxon>
        <taxon>Pentapetalae</taxon>
        <taxon>rosids</taxon>
        <taxon>fabids</taxon>
        <taxon>Malpighiales</taxon>
        <taxon>Linaceae</taxon>
        <taxon>Linum</taxon>
    </lineage>
</organism>